<accession>A0ABU7DL36</accession>
<dbReference type="SUPFAM" id="SSF53720">
    <property type="entry name" value="ALDH-like"/>
    <property type="match status" value="1"/>
</dbReference>
<dbReference type="Proteomes" id="UP001352852">
    <property type="component" value="Unassembled WGS sequence"/>
</dbReference>
<keyword evidence="4" id="KW-1185">Reference proteome</keyword>
<dbReference type="InterPro" id="IPR016163">
    <property type="entry name" value="Ald_DH_C"/>
</dbReference>
<dbReference type="PANTHER" id="PTHR43353:SF5">
    <property type="entry name" value="SUCCINATE-SEMIALDEHYDE DEHYDROGENASE, MITOCHONDRIAL"/>
    <property type="match status" value="1"/>
</dbReference>
<gene>
    <name evidence="3" type="primary">ALDH5A1_1</name>
    <name evidence="3" type="ORF">CHARACLAT_030267</name>
</gene>
<evidence type="ECO:0000313" key="3">
    <source>
        <dbReference type="EMBL" id="MED6275817.1"/>
    </source>
</evidence>
<reference evidence="3 4" key="1">
    <citation type="submission" date="2021-06" db="EMBL/GenBank/DDBJ databases">
        <authorList>
            <person name="Palmer J.M."/>
        </authorList>
    </citation>
    <scope>NUCLEOTIDE SEQUENCE [LARGE SCALE GENOMIC DNA]</scope>
    <source>
        <strain evidence="3 4">CL_MEX2019</strain>
        <tissue evidence="3">Muscle</tissue>
    </source>
</reference>
<evidence type="ECO:0000256" key="1">
    <source>
        <dbReference type="ARBA" id="ARBA00023002"/>
    </source>
</evidence>
<evidence type="ECO:0000259" key="2">
    <source>
        <dbReference type="Pfam" id="PF00171"/>
    </source>
</evidence>
<feature type="domain" description="Aldehyde dehydrogenase" evidence="2">
    <location>
        <begin position="1"/>
        <end position="110"/>
    </location>
</feature>
<dbReference type="InterPro" id="IPR016161">
    <property type="entry name" value="Ald_DH/histidinol_DH"/>
</dbReference>
<evidence type="ECO:0000313" key="4">
    <source>
        <dbReference type="Proteomes" id="UP001352852"/>
    </source>
</evidence>
<name>A0ABU7DL36_9TELE</name>
<sequence length="118" mass="12685">MEPTLLTDVTADMLCTKEETFGPLVPVIRFETEEEALAVANAANVGLAGYFYSQDVGQIWRVAEALEVGIVGVNEGLLSTPEATFGGVKQSGLGREGSKYGIDEYIEVKYMCYGGLKP</sequence>
<protein>
    <submittedName>
        <fullName evidence="3">Succinate-semialdehyde dehydrogenase, mitochondrial</fullName>
    </submittedName>
</protein>
<dbReference type="Gene3D" id="3.40.309.10">
    <property type="entry name" value="Aldehyde Dehydrogenase, Chain A, domain 2"/>
    <property type="match status" value="1"/>
</dbReference>
<keyword evidence="1" id="KW-0560">Oxidoreductase</keyword>
<comment type="caution">
    <text evidence="3">The sequence shown here is derived from an EMBL/GenBank/DDBJ whole genome shotgun (WGS) entry which is preliminary data.</text>
</comment>
<proteinExistence type="predicted"/>
<dbReference type="InterPro" id="IPR050740">
    <property type="entry name" value="Aldehyde_DH_Superfamily"/>
</dbReference>
<dbReference type="PANTHER" id="PTHR43353">
    <property type="entry name" value="SUCCINATE-SEMIALDEHYDE DEHYDROGENASE, MITOCHONDRIAL"/>
    <property type="match status" value="1"/>
</dbReference>
<organism evidence="3 4">
    <name type="scientific">Characodon lateralis</name>
    <dbReference type="NCBI Taxonomy" id="208331"/>
    <lineage>
        <taxon>Eukaryota</taxon>
        <taxon>Metazoa</taxon>
        <taxon>Chordata</taxon>
        <taxon>Craniata</taxon>
        <taxon>Vertebrata</taxon>
        <taxon>Euteleostomi</taxon>
        <taxon>Actinopterygii</taxon>
        <taxon>Neopterygii</taxon>
        <taxon>Teleostei</taxon>
        <taxon>Neoteleostei</taxon>
        <taxon>Acanthomorphata</taxon>
        <taxon>Ovalentaria</taxon>
        <taxon>Atherinomorphae</taxon>
        <taxon>Cyprinodontiformes</taxon>
        <taxon>Goodeidae</taxon>
        <taxon>Characodon</taxon>
    </lineage>
</organism>
<dbReference type="InterPro" id="IPR015590">
    <property type="entry name" value="Aldehyde_DH_dom"/>
</dbReference>
<dbReference type="EMBL" id="JAHUTJ010029088">
    <property type="protein sequence ID" value="MED6275817.1"/>
    <property type="molecule type" value="Genomic_DNA"/>
</dbReference>
<dbReference type="Pfam" id="PF00171">
    <property type="entry name" value="Aldedh"/>
    <property type="match status" value="1"/>
</dbReference>